<evidence type="ECO:0000313" key="2">
    <source>
        <dbReference type="Proteomes" id="UP001623349"/>
    </source>
</evidence>
<keyword evidence="2" id="KW-1185">Reference proteome</keyword>
<evidence type="ECO:0000313" key="1">
    <source>
        <dbReference type="EMBL" id="GAB1291312.1"/>
    </source>
</evidence>
<name>A0ABQ0EW85_APOSI</name>
<accession>A0ABQ0EW85</accession>
<comment type="caution">
    <text evidence="1">The sequence shown here is derived from an EMBL/GenBank/DDBJ whole genome shotgun (WGS) entry which is preliminary data.</text>
</comment>
<proteinExistence type="predicted"/>
<dbReference type="Proteomes" id="UP001623349">
    <property type="component" value="Unassembled WGS sequence"/>
</dbReference>
<gene>
    <name evidence="1" type="ORF">APTSU1_000654200</name>
</gene>
<reference evidence="1 2" key="1">
    <citation type="submission" date="2024-08" db="EMBL/GenBank/DDBJ databases">
        <title>The draft genome of Apodemus speciosus.</title>
        <authorList>
            <person name="Nabeshima K."/>
            <person name="Suzuki S."/>
            <person name="Onuma M."/>
        </authorList>
    </citation>
    <scope>NUCLEOTIDE SEQUENCE [LARGE SCALE GENOMIC DNA]</scope>
    <source>
        <strain evidence="1">IB14-021</strain>
    </source>
</reference>
<organism evidence="1 2">
    <name type="scientific">Apodemus speciosus</name>
    <name type="common">Large Japanese field mouse</name>
    <dbReference type="NCBI Taxonomy" id="105296"/>
    <lineage>
        <taxon>Eukaryota</taxon>
        <taxon>Metazoa</taxon>
        <taxon>Chordata</taxon>
        <taxon>Craniata</taxon>
        <taxon>Vertebrata</taxon>
        <taxon>Euteleostomi</taxon>
        <taxon>Mammalia</taxon>
        <taxon>Eutheria</taxon>
        <taxon>Euarchontoglires</taxon>
        <taxon>Glires</taxon>
        <taxon>Rodentia</taxon>
        <taxon>Myomorpha</taxon>
        <taxon>Muroidea</taxon>
        <taxon>Muridae</taxon>
        <taxon>Murinae</taxon>
        <taxon>Apodemus</taxon>
    </lineage>
</organism>
<dbReference type="EMBL" id="BAAFST010000006">
    <property type="protein sequence ID" value="GAB1291312.1"/>
    <property type="molecule type" value="Genomic_DNA"/>
</dbReference>
<sequence>MFTLGILWKAVEPTGRALRQQRSSFSGKNQFVANTTHGFCHLFTEYPFLMDSKETTASLCILASPFSTSRSPQETLGEAKIKK</sequence>
<protein>
    <submittedName>
        <fullName evidence="1">Uncharacterized protein</fullName>
    </submittedName>
</protein>